<organism evidence="3 4">
    <name type="scientific">Oscillochloris trichoides DG-6</name>
    <dbReference type="NCBI Taxonomy" id="765420"/>
    <lineage>
        <taxon>Bacteria</taxon>
        <taxon>Bacillati</taxon>
        <taxon>Chloroflexota</taxon>
        <taxon>Chloroflexia</taxon>
        <taxon>Chloroflexales</taxon>
        <taxon>Chloroflexineae</taxon>
        <taxon>Oscillochloridaceae</taxon>
        <taxon>Oscillochloris</taxon>
    </lineage>
</organism>
<keyword evidence="2" id="KW-0812">Transmembrane</keyword>
<feature type="transmembrane region" description="Helical" evidence="2">
    <location>
        <begin position="53"/>
        <end position="77"/>
    </location>
</feature>
<evidence type="ECO:0000256" key="1">
    <source>
        <dbReference type="PROSITE-ProRule" id="PRU00339"/>
    </source>
</evidence>
<evidence type="ECO:0000313" key="3">
    <source>
        <dbReference type="EMBL" id="EFO81196.1"/>
    </source>
</evidence>
<dbReference type="AlphaFoldDB" id="E1IC79"/>
<dbReference type="SMART" id="SM00028">
    <property type="entry name" value="TPR"/>
    <property type="match status" value="3"/>
</dbReference>
<keyword evidence="4" id="KW-1185">Reference proteome</keyword>
<dbReference type="PROSITE" id="PS50005">
    <property type="entry name" value="TPR"/>
    <property type="match status" value="1"/>
</dbReference>
<dbReference type="GO" id="GO:0004674">
    <property type="term" value="F:protein serine/threonine kinase activity"/>
    <property type="evidence" value="ECO:0007669"/>
    <property type="project" value="UniProtKB-KW"/>
</dbReference>
<dbReference type="HOGENOM" id="CLU_057680_0_0_0"/>
<name>E1IC79_9CHLR</name>
<dbReference type="InterPro" id="IPR019734">
    <property type="entry name" value="TPR_rpt"/>
</dbReference>
<keyword evidence="2" id="KW-0472">Membrane</keyword>
<protein>
    <submittedName>
        <fullName evidence="3">Serine/threonine protein kinase</fullName>
    </submittedName>
</protein>
<keyword evidence="3" id="KW-0808">Transferase</keyword>
<dbReference type="STRING" id="765420.OSCT_0930"/>
<feature type="repeat" description="TPR" evidence="1">
    <location>
        <begin position="171"/>
        <end position="204"/>
    </location>
</feature>
<keyword evidence="1" id="KW-0802">TPR repeat</keyword>
<accession>E1IC79</accession>
<keyword evidence="3" id="KW-0418">Kinase</keyword>
<dbReference type="eggNOG" id="COG0515">
    <property type="taxonomic scope" value="Bacteria"/>
</dbReference>
<dbReference type="EMBL" id="ADVR01000022">
    <property type="protein sequence ID" value="EFO81196.1"/>
    <property type="molecule type" value="Genomic_DNA"/>
</dbReference>
<dbReference type="InterPro" id="IPR011990">
    <property type="entry name" value="TPR-like_helical_dom_sf"/>
</dbReference>
<gene>
    <name evidence="3" type="ORF">OSCT_0930</name>
</gene>
<dbReference type="SUPFAM" id="SSF48452">
    <property type="entry name" value="TPR-like"/>
    <property type="match status" value="1"/>
</dbReference>
<proteinExistence type="predicted"/>
<dbReference type="Proteomes" id="UP000054010">
    <property type="component" value="Unassembled WGS sequence"/>
</dbReference>
<dbReference type="Gene3D" id="1.25.40.10">
    <property type="entry name" value="Tetratricopeptide repeat domain"/>
    <property type="match status" value="1"/>
</dbReference>
<comment type="caution">
    <text evidence="3">The sequence shown here is derived from an EMBL/GenBank/DDBJ whole genome shotgun (WGS) entry which is preliminary data.</text>
</comment>
<keyword evidence="3" id="KW-0723">Serine/threonine-protein kinase</keyword>
<evidence type="ECO:0000256" key="2">
    <source>
        <dbReference type="SAM" id="Phobius"/>
    </source>
</evidence>
<reference evidence="3 4" key="1">
    <citation type="journal article" date="2011" name="J. Bacteriol.">
        <title>Draft genome sequence of the anoxygenic filamentous phototrophic bacterium Oscillochloris trichoides subsp. DG-6.</title>
        <authorList>
            <person name="Kuznetsov B.B."/>
            <person name="Ivanovsky R.N."/>
            <person name="Keppen O.I."/>
            <person name="Sukhacheva M.V."/>
            <person name="Bumazhkin B.K."/>
            <person name="Patutina E.O."/>
            <person name="Beletsky A.V."/>
            <person name="Mardanov A.V."/>
            <person name="Baslerov R.V."/>
            <person name="Panteleeva A.N."/>
            <person name="Kolganova T.V."/>
            <person name="Ravin N.V."/>
            <person name="Skryabin K.G."/>
        </authorList>
    </citation>
    <scope>NUCLEOTIDE SEQUENCE [LARGE SCALE GENOMIC DNA]</scope>
    <source>
        <strain evidence="3 4">DG-6</strain>
    </source>
</reference>
<keyword evidence="2" id="KW-1133">Transmembrane helix</keyword>
<sequence length="400" mass="43539">MSTFNEHGEINEHDEDIQRLMLEKQVGPINIPEKQIPRPPRPGTQPQRMFPPIVIWTAVGAVILLVLIGVVIGMNLVKPQTTATTNTNPPAQAEVAITSTVRAVAVASATAPPATPTPAVTPTLDPQAKMALAYTDGVEAYAQQDWDKAIELFKRVYSQDENYLDISEKLSATYYNWGVSLLNTREFVEALDKFNATLSVTPDHQLALEQQTRLVLYLDAMSAQGNGQLRDAAVKLEELREIQADYLDSTDMLYTIYMEYGAQLENQRKPTDALRIYQKAVKLPLEDVRAAQAKIRALTPTPTPVPANPPKLRFSVYNYNDDPTCISIGINGISTGGWYFTVDGVRGVVGYFDGGGNARACGLGYGQEVTITVHDGSGQGVPGGMGVPSKGSAIMGATWR</sequence>
<evidence type="ECO:0000313" key="4">
    <source>
        <dbReference type="Proteomes" id="UP000054010"/>
    </source>
</evidence>